<feature type="region of interest" description="Disordered" evidence="1">
    <location>
        <begin position="68"/>
        <end position="88"/>
    </location>
</feature>
<evidence type="ECO:0000313" key="2">
    <source>
        <dbReference type="EMBL" id="EJT97845.1"/>
    </source>
</evidence>
<organism evidence="2 3">
    <name type="scientific">Dacryopinax primogenitus (strain DJM 731)</name>
    <name type="common">Brown rot fungus</name>
    <dbReference type="NCBI Taxonomy" id="1858805"/>
    <lineage>
        <taxon>Eukaryota</taxon>
        <taxon>Fungi</taxon>
        <taxon>Dikarya</taxon>
        <taxon>Basidiomycota</taxon>
        <taxon>Agaricomycotina</taxon>
        <taxon>Dacrymycetes</taxon>
        <taxon>Dacrymycetales</taxon>
        <taxon>Dacrymycetaceae</taxon>
        <taxon>Dacryopinax</taxon>
    </lineage>
</organism>
<reference evidence="2 3" key="1">
    <citation type="journal article" date="2012" name="Science">
        <title>The Paleozoic origin of enzymatic lignin decomposition reconstructed from 31 fungal genomes.</title>
        <authorList>
            <person name="Floudas D."/>
            <person name="Binder M."/>
            <person name="Riley R."/>
            <person name="Barry K."/>
            <person name="Blanchette R.A."/>
            <person name="Henrissat B."/>
            <person name="Martinez A.T."/>
            <person name="Otillar R."/>
            <person name="Spatafora J.W."/>
            <person name="Yadav J.S."/>
            <person name="Aerts A."/>
            <person name="Benoit I."/>
            <person name="Boyd A."/>
            <person name="Carlson A."/>
            <person name="Copeland A."/>
            <person name="Coutinho P.M."/>
            <person name="de Vries R.P."/>
            <person name="Ferreira P."/>
            <person name="Findley K."/>
            <person name="Foster B."/>
            <person name="Gaskell J."/>
            <person name="Glotzer D."/>
            <person name="Gorecki P."/>
            <person name="Heitman J."/>
            <person name="Hesse C."/>
            <person name="Hori C."/>
            <person name="Igarashi K."/>
            <person name="Jurgens J.A."/>
            <person name="Kallen N."/>
            <person name="Kersten P."/>
            <person name="Kohler A."/>
            <person name="Kuees U."/>
            <person name="Kumar T.K.A."/>
            <person name="Kuo A."/>
            <person name="LaButti K."/>
            <person name="Larrondo L.F."/>
            <person name="Lindquist E."/>
            <person name="Ling A."/>
            <person name="Lombard V."/>
            <person name="Lucas S."/>
            <person name="Lundell T."/>
            <person name="Martin R."/>
            <person name="McLaughlin D.J."/>
            <person name="Morgenstern I."/>
            <person name="Morin E."/>
            <person name="Murat C."/>
            <person name="Nagy L.G."/>
            <person name="Nolan M."/>
            <person name="Ohm R.A."/>
            <person name="Patyshakuliyeva A."/>
            <person name="Rokas A."/>
            <person name="Ruiz-Duenas F.J."/>
            <person name="Sabat G."/>
            <person name="Salamov A."/>
            <person name="Samejima M."/>
            <person name="Schmutz J."/>
            <person name="Slot J.C."/>
            <person name="St John F."/>
            <person name="Stenlid J."/>
            <person name="Sun H."/>
            <person name="Sun S."/>
            <person name="Syed K."/>
            <person name="Tsang A."/>
            <person name="Wiebenga A."/>
            <person name="Young D."/>
            <person name="Pisabarro A."/>
            <person name="Eastwood D.C."/>
            <person name="Martin F."/>
            <person name="Cullen D."/>
            <person name="Grigoriev I.V."/>
            <person name="Hibbett D.S."/>
        </authorList>
    </citation>
    <scope>NUCLEOTIDE SEQUENCE [LARGE SCALE GENOMIC DNA]</scope>
    <source>
        <strain evidence="2 3">DJM-731 SS1</strain>
    </source>
</reference>
<dbReference type="PANTHER" id="PTHR38696">
    <property type="entry name" value="MEDIATOR OF RNA POLYMERASE II TRANSCRIPTION SUBUNIT 13"/>
    <property type="match status" value="1"/>
</dbReference>
<evidence type="ECO:0000256" key="1">
    <source>
        <dbReference type="SAM" id="MobiDB-lite"/>
    </source>
</evidence>
<dbReference type="RefSeq" id="XP_040624743.1">
    <property type="nucleotide sequence ID" value="XM_040770717.1"/>
</dbReference>
<name>M5FNR7_DACPD</name>
<dbReference type="AlphaFoldDB" id="M5FNR7"/>
<evidence type="ECO:0000313" key="3">
    <source>
        <dbReference type="Proteomes" id="UP000030653"/>
    </source>
</evidence>
<dbReference type="EMBL" id="JH795875">
    <property type="protein sequence ID" value="EJT97845.1"/>
    <property type="molecule type" value="Genomic_DNA"/>
</dbReference>
<dbReference type="OrthoDB" id="3358646at2759"/>
<dbReference type="OMA" id="RPWANIK"/>
<sequence length="388" mass="42718">MSAVHEFDHERRSTSSDDSFPEPVTPPYLTPMSSYMYSPSNVDAGVLDIGDRSPSVTSLPLGPLITVDGRTQPAQDDPNATMRQKNIPGYGYQQTSPTRFFEPFPEGPIPAEQFRPRRGFIPSIHVPHEFALITLSEGNLVRMLGFDEGAVGAVREVLSSQEGEKQGVRSERRGKEAQHPQRRKSTDSAREGRVLSPVNVAASPVEGEMIEWCLEGKPWKERKNSSEIFFTSVISTLLKHSYHYVSPLNISAPGSPLHFSGIFSRSIEPTEERRCAFSVSFPAANIIRVIGAPRESTPGILAVVRQGWGQRLKEEKSEIGAWEGRLKGPGLFGAVPEPPGPEVVLETLAAFNRQGIELMTLVRLAGTEMWLFDCPASKEESMTISTST</sequence>
<feature type="region of interest" description="Disordered" evidence="1">
    <location>
        <begin position="1"/>
        <end position="27"/>
    </location>
</feature>
<dbReference type="PANTHER" id="PTHR38696:SF1">
    <property type="entry name" value="MEDIATOR OF RNA POLYMERASE II TRANSCRIPTION SUBUNIT 13"/>
    <property type="match status" value="1"/>
</dbReference>
<dbReference type="HOGENOM" id="CLU_711775_0_0_1"/>
<dbReference type="GeneID" id="63685779"/>
<feature type="compositionally biased region" description="Basic and acidic residues" evidence="1">
    <location>
        <begin position="1"/>
        <end position="15"/>
    </location>
</feature>
<feature type="region of interest" description="Disordered" evidence="1">
    <location>
        <begin position="157"/>
        <end position="197"/>
    </location>
</feature>
<feature type="compositionally biased region" description="Basic and acidic residues" evidence="1">
    <location>
        <begin position="162"/>
        <end position="193"/>
    </location>
</feature>
<proteinExistence type="predicted"/>
<dbReference type="Proteomes" id="UP000030653">
    <property type="component" value="Unassembled WGS sequence"/>
</dbReference>
<keyword evidence="3" id="KW-1185">Reference proteome</keyword>
<protein>
    <submittedName>
        <fullName evidence="2">Uncharacterized protein</fullName>
    </submittedName>
</protein>
<gene>
    <name evidence="2" type="ORF">DACRYDRAFT_119063</name>
</gene>
<accession>M5FNR7</accession>